<protein>
    <submittedName>
        <fullName evidence="9">Acyl-CoA dehydrogenase family protein</fullName>
    </submittedName>
</protein>
<keyword evidence="5" id="KW-0560">Oxidoreductase</keyword>
<evidence type="ECO:0000256" key="5">
    <source>
        <dbReference type="ARBA" id="ARBA00023002"/>
    </source>
</evidence>
<dbReference type="CDD" id="cd00567">
    <property type="entry name" value="ACAD"/>
    <property type="match status" value="1"/>
</dbReference>
<keyword evidence="4" id="KW-0274">FAD</keyword>
<dbReference type="InterPro" id="IPR009075">
    <property type="entry name" value="AcylCo_DH/oxidase_C"/>
</dbReference>
<dbReference type="Proteomes" id="UP001597402">
    <property type="component" value="Unassembled WGS sequence"/>
</dbReference>
<sequence>MDFNYDSEQNDLREAVAGLLARAYGDSEQRRTVVAIDPGFDEKTWSRLAEMGLLGLPFAEEHGGMGAGPVEVAIVAEEIGRVLAPEPYIEAVVLAGGLVSAVGTDAQKGELLGGLTEGTTIPTFAHAEPGTRWTPSASGVTATQSGGGWTLTGVKEPVPHGARADVLIVSAVLADGGTGLFVVRGDATGLARTGYRNHDGTRSANVRFEDTPAEPLGNGGDQTAAIERALAEARIAYSHEAVGAMDTALRTTAEYLRTRKQFGVTLNKFQALTFRAADMYVSLELARSTALWASMVQGGTGDVVAAADRARLQTSRAGRHIGKEAIQLHGGIGVTAEYKVGHYTSRLTAIDHLLGDGDFAADRLARDVASYQTVDPLGAPYA</sequence>
<dbReference type="InterPro" id="IPR036250">
    <property type="entry name" value="AcylCo_DH-like_C"/>
</dbReference>
<dbReference type="Pfam" id="PF02771">
    <property type="entry name" value="Acyl-CoA_dh_N"/>
    <property type="match status" value="1"/>
</dbReference>
<accession>A0ABW4X8J7</accession>
<dbReference type="PANTHER" id="PTHR43884:SF20">
    <property type="entry name" value="ACYL-COA DEHYDROGENASE FADE28"/>
    <property type="match status" value="1"/>
</dbReference>
<keyword evidence="3" id="KW-0285">Flavoprotein</keyword>
<dbReference type="InterPro" id="IPR037069">
    <property type="entry name" value="AcylCoA_DH/ox_N_sf"/>
</dbReference>
<feature type="region of interest" description="Disordered" evidence="6">
    <location>
        <begin position="126"/>
        <end position="145"/>
    </location>
</feature>
<dbReference type="InterPro" id="IPR009100">
    <property type="entry name" value="AcylCoA_DH/oxidase_NM_dom_sf"/>
</dbReference>
<gene>
    <name evidence="9" type="ORF">ACFSHS_04985</name>
</gene>
<comment type="similarity">
    <text evidence="2">Belongs to the acyl-CoA dehydrogenase family.</text>
</comment>
<dbReference type="EMBL" id="JBHUHP010000004">
    <property type="protein sequence ID" value="MFD2090923.1"/>
    <property type="molecule type" value="Genomic_DNA"/>
</dbReference>
<dbReference type="InterPro" id="IPR046373">
    <property type="entry name" value="Acyl-CoA_Oxase/DH_mid-dom_sf"/>
</dbReference>
<dbReference type="SUPFAM" id="SSF47203">
    <property type="entry name" value="Acyl-CoA dehydrogenase C-terminal domain-like"/>
    <property type="match status" value="1"/>
</dbReference>
<evidence type="ECO:0000259" key="8">
    <source>
        <dbReference type="Pfam" id="PF02771"/>
    </source>
</evidence>
<keyword evidence="10" id="KW-1185">Reference proteome</keyword>
<dbReference type="Pfam" id="PF00441">
    <property type="entry name" value="Acyl-CoA_dh_1"/>
    <property type="match status" value="1"/>
</dbReference>
<evidence type="ECO:0000259" key="7">
    <source>
        <dbReference type="Pfam" id="PF00441"/>
    </source>
</evidence>
<dbReference type="InterPro" id="IPR013786">
    <property type="entry name" value="AcylCoA_DH/ox_N"/>
</dbReference>
<dbReference type="Gene3D" id="2.40.110.10">
    <property type="entry name" value="Butyryl-CoA Dehydrogenase, subunit A, domain 2"/>
    <property type="match status" value="1"/>
</dbReference>
<evidence type="ECO:0000256" key="1">
    <source>
        <dbReference type="ARBA" id="ARBA00001974"/>
    </source>
</evidence>
<dbReference type="Gene3D" id="1.10.540.10">
    <property type="entry name" value="Acyl-CoA dehydrogenase/oxidase, N-terminal domain"/>
    <property type="match status" value="1"/>
</dbReference>
<dbReference type="Gene3D" id="1.20.140.10">
    <property type="entry name" value="Butyryl-CoA Dehydrogenase, subunit A, domain 3"/>
    <property type="match status" value="1"/>
</dbReference>
<comment type="caution">
    <text evidence="9">The sequence shown here is derived from an EMBL/GenBank/DDBJ whole genome shotgun (WGS) entry which is preliminary data.</text>
</comment>
<feature type="compositionally biased region" description="Polar residues" evidence="6">
    <location>
        <begin position="133"/>
        <end position="144"/>
    </location>
</feature>
<comment type="cofactor">
    <cofactor evidence="1">
        <name>FAD</name>
        <dbReference type="ChEBI" id="CHEBI:57692"/>
    </cofactor>
</comment>
<evidence type="ECO:0000256" key="6">
    <source>
        <dbReference type="SAM" id="MobiDB-lite"/>
    </source>
</evidence>
<dbReference type="PANTHER" id="PTHR43884">
    <property type="entry name" value="ACYL-COA DEHYDROGENASE"/>
    <property type="match status" value="1"/>
</dbReference>
<feature type="domain" description="Acyl-CoA dehydrogenase/oxidase C-terminal" evidence="7">
    <location>
        <begin position="225"/>
        <end position="366"/>
    </location>
</feature>
<reference evidence="10" key="1">
    <citation type="journal article" date="2019" name="Int. J. Syst. Evol. Microbiol.">
        <title>The Global Catalogue of Microorganisms (GCM) 10K type strain sequencing project: providing services to taxonomists for standard genome sequencing and annotation.</title>
        <authorList>
            <consortium name="The Broad Institute Genomics Platform"/>
            <consortium name="The Broad Institute Genome Sequencing Center for Infectious Disease"/>
            <person name="Wu L."/>
            <person name="Ma J."/>
        </authorList>
    </citation>
    <scope>NUCLEOTIDE SEQUENCE [LARGE SCALE GENOMIC DNA]</scope>
    <source>
        <strain evidence="10">JCM 3338</strain>
    </source>
</reference>
<dbReference type="SUPFAM" id="SSF56645">
    <property type="entry name" value="Acyl-CoA dehydrogenase NM domain-like"/>
    <property type="match status" value="1"/>
</dbReference>
<name>A0ABW4X8J7_9ACTN</name>
<proteinExistence type="inferred from homology"/>
<organism evidence="9 10">
    <name type="scientific">Blastococcus deserti</name>
    <dbReference type="NCBI Taxonomy" id="2259033"/>
    <lineage>
        <taxon>Bacteria</taxon>
        <taxon>Bacillati</taxon>
        <taxon>Actinomycetota</taxon>
        <taxon>Actinomycetes</taxon>
        <taxon>Geodermatophilales</taxon>
        <taxon>Geodermatophilaceae</taxon>
        <taxon>Blastococcus</taxon>
    </lineage>
</organism>
<evidence type="ECO:0000313" key="9">
    <source>
        <dbReference type="EMBL" id="MFD2090923.1"/>
    </source>
</evidence>
<feature type="domain" description="Acyl-CoA dehydrogenase/oxidase N-terminal" evidence="8">
    <location>
        <begin position="7"/>
        <end position="118"/>
    </location>
</feature>
<evidence type="ECO:0000313" key="10">
    <source>
        <dbReference type="Proteomes" id="UP001597402"/>
    </source>
</evidence>
<evidence type="ECO:0000256" key="2">
    <source>
        <dbReference type="ARBA" id="ARBA00009347"/>
    </source>
</evidence>
<dbReference type="RefSeq" id="WP_376872554.1">
    <property type="nucleotide sequence ID" value="NZ_JBHUHP010000004.1"/>
</dbReference>
<evidence type="ECO:0000256" key="3">
    <source>
        <dbReference type="ARBA" id="ARBA00022630"/>
    </source>
</evidence>
<evidence type="ECO:0000256" key="4">
    <source>
        <dbReference type="ARBA" id="ARBA00022827"/>
    </source>
</evidence>